<sequence length="814" mass="89995">MSQHVDDLKMPANDTTFLTVFFLFLGLLRFDSIPGLEAAALSSIPGLYVFGDSLVDAGNNNYLPLSLRKAIYLPNGIDFPSYIPTGRFCNGKNAADAMAEKFGLPLPPPYLSPRLLNQNAREAAAVTGVNFASAGAGIFNSDDQTTGQAIPLSQQLEFWLSIHQNLRRKLGASEANIHISKSLFVIVIGSNDVLDYFGSPELQEESDPEEYMQSIASKLKEQLKKLIHETGTPRLLIFGVGPLGCIPLQREKNSKMHECDEEANMFASLYNKTLIKMLQELKQELQSSMTYSYFDLFKSIHDINSNPARYGLADVTSACCGLGRLNADLPCFPFASLCSDRTKYLFWDFYGHPTEAGARVIVDNMFADDSQYMFPLNLSQLVTVFFVLNGVCTVVEMAVKKTKFVKPVVSWMLTMAFLVVTSAKPSCASILKLQNPRRLKYIRKMPANNTPFLTVLFLFLGLLRFDSIHGLKAATLASIPGVYVFGDSLVDAGNNNYIPVTIFKANFLPNGVDFPGNKANGRFCNGKNAADIIAEKFGLPLPPPYLSLNRNASETAAMTGVNFASAGAGILNSNDTAGQVIPLSQQLSYWLSIQQNLTIKLGPSEAKVHISKSLFVIIIGSNDILGYFGSPELRKESNPQQYMQSIADKFKEQLKTIHETGTPRLLIVGVAPLGCTPQKREKNSTMHECNEEANMFASLYNEALVKMLQELKQELQSSMTYSYFDLFKSINDIHSNPARYGFADVKSACCGFGTLNADLPCYPSAMFCSDRTKNFFWDFLHPTEAGARVIVDLMFADDSQRYMFPLSFSQLVSP</sequence>
<evidence type="ECO:0008006" key="7">
    <source>
        <dbReference type="Google" id="ProtNLM"/>
    </source>
</evidence>
<evidence type="ECO:0000256" key="4">
    <source>
        <dbReference type="ARBA" id="ARBA00023098"/>
    </source>
</evidence>
<dbReference type="InterPro" id="IPR051058">
    <property type="entry name" value="GDSL_Est/Lipase"/>
</dbReference>
<dbReference type="PANTHER" id="PTHR45648">
    <property type="entry name" value="GDSL LIPASE/ACYLHYDROLASE FAMILY PROTEIN (AFU_ORTHOLOGUE AFUA_4G14700)"/>
    <property type="match status" value="1"/>
</dbReference>
<accession>A0AAU9SPD6</accession>
<protein>
    <recommendedName>
        <fullName evidence="7">GDSL esterase/lipase</fullName>
    </recommendedName>
</protein>
<dbReference type="Gene3D" id="3.40.50.1110">
    <property type="entry name" value="SGNH hydrolase"/>
    <property type="match status" value="2"/>
</dbReference>
<dbReference type="CDD" id="cd01837">
    <property type="entry name" value="SGNH_plant_lipase_like"/>
    <property type="match status" value="2"/>
</dbReference>
<name>A0AAU9SPD6_THLAR</name>
<evidence type="ECO:0000313" key="5">
    <source>
        <dbReference type="EMBL" id="CAH2069909.1"/>
    </source>
</evidence>
<dbReference type="Pfam" id="PF00657">
    <property type="entry name" value="Lipase_GDSL"/>
    <property type="match status" value="2"/>
</dbReference>
<dbReference type="SUPFAM" id="SSF52266">
    <property type="entry name" value="SGNH hydrolase"/>
    <property type="match status" value="1"/>
</dbReference>
<comment type="similarity">
    <text evidence="1">Belongs to the 'GDSL' lipolytic enzyme family.</text>
</comment>
<evidence type="ECO:0000256" key="1">
    <source>
        <dbReference type="ARBA" id="ARBA00008668"/>
    </source>
</evidence>
<gene>
    <name evidence="5" type="ORF">TAV2_LOCUS19121</name>
</gene>
<reference evidence="5 6" key="1">
    <citation type="submission" date="2022-03" db="EMBL/GenBank/DDBJ databases">
        <authorList>
            <person name="Nunn A."/>
            <person name="Chopra R."/>
            <person name="Nunn A."/>
            <person name="Contreras Garrido A."/>
        </authorList>
    </citation>
    <scope>NUCLEOTIDE SEQUENCE [LARGE SCALE GENOMIC DNA]</scope>
</reference>
<dbReference type="InterPro" id="IPR036514">
    <property type="entry name" value="SGNH_hydro_sf"/>
</dbReference>
<dbReference type="InterPro" id="IPR001087">
    <property type="entry name" value="GDSL"/>
</dbReference>
<dbReference type="Proteomes" id="UP000836841">
    <property type="component" value="Chromosome 6"/>
</dbReference>
<dbReference type="PROSITE" id="PS01098">
    <property type="entry name" value="LIPASE_GDSL_SER"/>
    <property type="match status" value="2"/>
</dbReference>
<keyword evidence="3" id="KW-0442">Lipid degradation</keyword>
<evidence type="ECO:0000256" key="3">
    <source>
        <dbReference type="ARBA" id="ARBA00022963"/>
    </source>
</evidence>
<keyword evidence="2" id="KW-0378">Hydrolase</keyword>
<evidence type="ECO:0000313" key="6">
    <source>
        <dbReference type="Proteomes" id="UP000836841"/>
    </source>
</evidence>
<dbReference type="AlphaFoldDB" id="A0AAU9SPD6"/>
<dbReference type="EMBL" id="OU466862">
    <property type="protein sequence ID" value="CAH2069909.1"/>
    <property type="molecule type" value="Genomic_DNA"/>
</dbReference>
<dbReference type="InterPro" id="IPR035669">
    <property type="entry name" value="SGNH_plant_lipase-like"/>
</dbReference>
<dbReference type="GO" id="GO:0016042">
    <property type="term" value="P:lipid catabolic process"/>
    <property type="evidence" value="ECO:0007669"/>
    <property type="project" value="UniProtKB-KW"/>
</dbReference>
<keyword evidence="6" id="KW-1185">Reference proteome</keyword>
<proteinExistence type="inferred from homology"/>
<organism evidence="5 6">
    <name type="scientific">Thlaspi arvense</name>
    <name type="common">Field penny-cress</name>
    <dbReference type="NCBI Taxonomy" id="13288"/>
    <lineage>
        <taxon>Eukaryota</taxon>
        <taxon>Viridiplantae</taxon>
        <taxon>Streptophyta</taxon>
        <taxon>Embryophyta</taxon>
        <taxon>Tracheophyta</taxon>
        <taxon>Spermatophyta</taxon>
        <taxon>Magnoliopsida</taxon>
        <taxon>eudicotyledons</taxon>
        <taxon>Gunneridae</taxon>
        <taxon>Pentapetalae</taxon>
        <taxon>rosids</taxon>
        <taxon>malvids</taxon>
        <taxon>Brassicales</taxon>
        <taxon>Brassicaceae</taxon>
        <taxon>Thlaspideae</taxon>
        <taxon>Thlaspi</taxon>
    </lineage>
</organism>
<evidence type="ECO:0000256" key="2">
    <source>
        <dbReference type="ARBA" id="ARBA00022801"/>
    </source>
</evidence>
<keyword evidence="4" id="KW-0443">Lipid metabolism</keyword>
<dbReference type="FunFam" id="3.40.50.1110:FF:000003">
    <property type="entry name" value="GDSL esterase/lipase APG"/>
    <property type="match status" value="2"/>
</dbReference>
<dbReference type="GO" id="GO:0016298">
    <property type="term" value="F:lipase activity"/>
    <property type="evidence" value="ECO:0007669"/>
    <property type="project" value="InterPro"/>
</dbReference>
<dbReference type="InterPro" id="IPR008265">
    <property type="entry name" value="Lipase_GDSL_AS"/>
</dbReference>
<dbReference type="PANTHER" id="PTHR45648:SF122">
    <property type="match status" value="1"/>
</dbReference>